<gene>
    <name evidence="1" type="ORF">PR002_g27761</name>
</gene>
<organism evidence="1 2">
    <name type="scientific">Phytophthora rubi</name>
    <dbReference type="NCBI Taxonomy" id="129364"/>
    <lineage>
        <taxon>Eukaryota</taxon>
        <taxon>Sar</taxon>
        <taxon>Stramenopiles</taxon>
        <taxon>Oomycota</taxon>
        <taxon>Peronosporomycetes</taxon>
        <taxon>Peronosporales</taxon>
        <taxon>Peronosporaceae</taxon>
        <taxon>Phytophthora</taxon>
    </lineage>
</organism>
<protein>
    <submittedName>
        <fullName evidence="1">Uncharacterized protein</fullName>
    </submittedName>
</protein>
<comment type="caution">
    <text evidence="1">The sequence shown here is derived from an EMBL/GenBank/DDBJ whole genome shotgun (WGS) entry which is preliminary data.</text>
</comment>
<evidence type="ECO:0000313" key="1">
    <source>
        <dbReference type="EMBL" id="KAE8968417.1"/>
    </source>
</evidence>
<evidence type="ECO:0000313" key="2">
    <source>
        <dbReference type="Proteomes" id="UP000435112"/>
    </source>
</evidence>
<accession>A0A6A3HGT4</accession>
<reference evidence="1 2" key="1">
    <citation type="submission" date="2018-09" db="EMBL/GenBank/DDBJ databases">
        <title>Genomic investigation of the strawberry pathogen Phytophthora fragariae indicates pathogenicity is determined by transcriptional variation in three key races.</title>
        <authorList>
            <person name="Adams T.M."/>
            <person name="Armitage A.D."/>
            <person name="Sobczyk M.K."/>
            <person name="Bates H.J."/>
            <person name="Dunwell J.M."/>
            <person name="Nellist C.F."/>
            <person name="Harrison R.J."/>
        </authorList>
    </citation>
    <scope>NUCLEOTIDE SEQUENCE [LARGE SCALE GENOMIC DNA]</scope>
    <source>
        <strain evidence="1 2">SCRP324</strain>
    </source>
</reference>
<sequence>MARFATVAARGFRLPLGNGLVAAGWPIRTAPTSASCTAATAGALTAAGAAGSSIATATTVAVVRLLVVLRASCRRVDVLLCLDLECLGRLWFASCGLRVLNAGRHHQGLQRDQ</sequence>
<dbReference type="EMBL" id="QXFU01004509">
    <property type="protein sequence ID" value="KAE8968417.1"/>
    <property type="molecule type" value="Genomic_DNA"/>
</dbReference>
<name>A0A6A3HGT4_9STRA</name>
<dbReference type="AlphaFoldDB" id="A0A6A3HGT4"/>
<dbReference type="Proteomes" id="UP000435112">
    <property type="component" value="Unassembled WGS sequence"/>
</dbReference>
<proteinExistence type="predicted"/>